<dbReference type="Gene3D" id="3.30.70.100">
    <property type="match status" value="1"/>
</dbReference>
<dbReference type="Proteomes" id="UP000624244">
    <property type="component" value="Unassembled WGS sequence"/>
</dbReference>
<protein>
    <recommendedName>
        <fullName evidence="1">ABM domain-containing protein</fullName>
    </recommendedName>
</protein>
<dbReference type="PANTHER" id="PTHR40624">
    <property type="entry name" value="BIOSYNTHESIS MONOOXYGENASE, PUTATIVE (AFU_ORTHOLOGUE AFUA_1G12025)-RELATED"/>
    <property type="match status" value="1"/>
</dbReference>
<organism evidence="2 3">
    <name type="scientific">Cochliobolus sativus</name>
    <name type="common">Common root rot and spot blotch fungus</name>
    <name type="synonym">Bipolaris sorokiniana</name>
    <dbReference type="NCBI Taxonomy" id="45130"/>
    <lineage>
        <taxon>Eukaryota</taxon>
        <taxon>Fungi</taxon>
        <taxon>Dikarya</taxon>
        <taxon>Ascomycota</taxon>
        <taxon>Pezizomycotina</taxon>
        <taxon>Dothideomycetes</taxon>
        <taxon>Pleosporomycetidae</taxon>
        <taxon>Pleosporales</taxon>
        <taxon>Pleosporineae</taxon>
        <taxon>Pleosporaceae</taxon>
        <taxon>Bipolaris</taxon>
    </lineage>
</organism>
<dbReference type="SUPFAM" id="SSF54909">
    <property type="entry name" value="Dimeric alpha+beta barrel"/>
    <property type="match status" value="1"/>
</dbReference>
<evidence type="ECO:0000259" key="1">
    <source>
        <dbReference type="PROSITE" id="PS51725"/>
    </source>
</evidence>
<gene>
    <name evidence="2" type="ORF">GGP41_002796</name>
</gene>
<dbReference type="OMA" id="VAIMYPK"/>
<feature type="domain" description="ABM" evidence="1">
    <location>
        <begin position="5"/>
        <end position="97"/>
    </location>
</feature>
<dbReference type="EMBL" id="WNKQ01000025">
    <property type="protein sequence ID" value="KAF5844244.1"/>
    <property type="molecule type" value="Genomic_DNA"/>
</dbReference>
<accession>A0A8H6DQB1</accession>
<dbReference type="PANTHER" id="PTHR40624:SF1">
    <property type="entry name" value="BIOSYNTHESIS MONOOXYGENASE, PUTATIVE (AFU_ORTHOLOGUE AFUA_1G12025)-RELATED"/>
    <property type="match status" value="1"/>
</dbReference>
<reference evidence="2" key="1">
    <citation type="submission" date="2019-11" db="EMBL/GenBank/DDBJ databases">
        <title>Bipolaris sorokiniana Genome sequencing.</title>
        <authorList>
            <person name="Wang H."/>
        </authorList>
    </citation>
    <scope>NUCLEOTIDE SEQUENCE</scope>
</reference>
<dbReference type="Pfam" id="PF03992">
    <property type="entry name" value="ABM"/>
    <property type="match status" value="1"/>
</dbReference>
<dbReference type="PROSITE" id="PS51725">
    <property type="entry name" value="ABM"/>
    <property type="match status" value="1"/>
</dbReference>
<dbReference type="AlphaFoldDB" id="A0A8H6DQB1"/>
<sequence length="108" mass="12210">MSRPIEIVAIVQPKPGKADRVQEILTEAAQIVKDTEPGILRYHLHREIKGNKPRFIMLEKYENQAALDVHVKSDIGIRVGKAFKDEDLIESPMKVIFVKSVGGYESKL</sequence>
<dbReference type="InterPro" id="IPR007138">
    <property type="entry name" value="ABM_dom"/>
</dbReference>
<evidence type="ECO:0000313" key="3">
    <source>
        <dbReference type="Proteomes" id="UP000624244"/>
    </source>
</evidence>
<proteinExistence type="predicted"/>
<comment type="caution">
    <text evidence="2">The sequence shown here is derived from an EMBL/GenBank/DDBJ whole genome shotgun (WGS) entry which is preliminary data.</text>
</comment>
<dbReference type="InterPro" id="IPR011008">
    <property type="entry name" value="Dimeric_a/b-barrel"/>
</dbReference>
<name>A0A8H6DQB1_COCSA</name>
<evidence type="ECO:0000313" key="2">
    <source>
        <dbReference type="EMBL" id="KAF5844244.1"/>
    </source>
</evidence>